<dbReference type="EMBL" id="MFTI01000013">
    <property type="protein sequence ID" value="OGI60841.1"/>
    <property type="molecule type" value="Genomic_DNA"/>
</dbReference>
<dbReference type="STRING" id="1801732.A2814_03455"/>
<proteinExistence type="predicted"/>
<gene>
    <name evidence="2" type="ORF">A2814_03455</name>
</gene>
<keyword evidence="1" id="KW-0472">Membrane</keyword>
<name>A0A1F6UTY4_9BACT</name>
<evidence type="ECO:0000313" key="2">
    <source>
        <dbReference type="EMBL" id="OGI60841.1"/>
    </source>
</evidence>
<dbReference type="AlphaFoldDB" id="A0A1F6UTY4"/>
<protein>
    <submittedName>
        <fullName evidence="2">Uncharacterized protein</fullName>
    </submittedName>
</protein>
<feature type="transmembrane region" description="Helical" evidence="1">
    <location>
        <begin position="42"/>
        <end position="60"/>
    </location>
</feature>
<comment type="caution">
    <text evidence="2">The sequence shown here is derived from an EMBL/GenBank/DDBJ whole genome shotgun (WGS) entry which is preliminary data.</text>
</comment>
<evidence type="ECO:0000256" key="1">
    <source>
        <dbReference type="SAM" id="Phobius"/>
    </source>
</evidence>
<sequence length="64" mass="7753">MDSEKSIQKIIGENTPEFISKIIISTVDKLEDFRVNTFNSKFIFYPVLIIFLFFILRYIWNRIF</sequence>
<keyword evidence="1" id="KW-0812">Transmembrane</keyword>
<organism evidence="2 3">
    <name type="scientific">Candidatus Nomurabacteria bacterium RIFCSPHIGHO2_01_FULL_38_19</name>
    <dbReference type="NCBI Taxonomy" id="1801732"/>
    <lineage>
        <taxon>Bacteria</taxon>
        <taxon>Candidatus Nomuraibacteriota</taxon>
    </lineage>
</organism>
<evidence type="ECO:0000313" key="3">
    <source>
        <dbReference type="Proteomes" id="UP000177869"/>
    </source>
</evidence>
<dbReference type="Proteomes" id="UP000177869">
    <property type="component" value="Unassembled WGS sequence"/>
</dbReference>
<keyword evidence="1" id="KW-1133">Transmembrane helix</keyword>
<reference evidence="2 3" key="1">
    <citation type="journal article" date="2016" name="Nat. Commun.">
        <title>Thousands of microbial genomes shed light on interconnected biogeochemical processes in an aquifer system.</title>
        <authorList>
            <person name="Anantharaman K."/>
            <person name="Brown C.T."/>
            <person name="Hug L.A."/>
            <person name="Sharon I."/>
            <person name="Castelle C.J."/>
            <person name="Probst A.J."/>
            <person name="Thomas B.C."/>
            <person name="Singh A."/>
            <person name="Wilkins M.J."/>
            <person name="Karaoz U."/>
            <person name="Brodie E.L."/>
            <person name="Williams K.H."/>
            <person name="Hubbard S.S."/>
            <person name="Banfield J.F."/>
        </authorList>
    </citation>
    <scope>NUCLEOTIDE SEQUENCE [LARGE SCALE GENOMIC DNA]</scope>
</reference>
<accession>A0A1F6UTY4</accession>